<dbReference type="PANTHER" id="PTHR34613">
    <property type="entry name" value="SLL0800 PROTEIN"/>
    <property type="match status" value="1"/>
</dbReference>
<organism evidence="1 2">
    <name type="scientific">Thermoanaerobacter thermohydrosulfuricus</name>
    <name type="common">Clostridium thermohydrosulfuricum</name>
    <dbReference type="NCBI Taxonomy" id="1516"/>
    <lineage>
        <taxon>Bacteria</taxon>
        <taxon>Bacillati</taxon>
        <taxon>Bacillota</taxon>
        <taxon>Clostridia</taxon>
        <taxon>Thermoanaerobacterales</taxon>
        <taxon>Thermoanaerobacteraceae</taxon>
        <taxon>Thermoanaerobacter</taxon>
    </lineage>
</organism>
<dbReference type="Proteomes" id="UP000183404">
    <property type="component" value="Unassembled WGS sequence"/>
</dbReference>
<accession>A0A1G7TB90</accession>
<reference evidence="1 2" key="1">
    <citation type="submission" date="2016-10" db="EMBL/GenBank/DDBJ databases">
        <authorList>
            <person name="de Groot N.N."/>
        </authorList>
    </citation>
    <scope>NUCLEOTIDE SEQUENCE [LARGE SCALE GENOMIC DNA]</scope>
    <source>
        <strain evidence="1 2">DSM 569</strain>
    </source>
</reference>
<evidence type="ECO:0000313" key="2">
    <source>
        <dbReference type="Proteomes" id="UP000183404"/>
    </source>
</evidence>
<proteinExistence type="predicted"/>
<evidence type="ECO:0008006" key="3">
    <source>
        <dbReference type="Google" id="ProtNLM"/>
    </source>
</evidence>
<name>A0A1G7TB90_THETY</name>
<protein>
    <recommendedName>
        <fullName evidence="3">Transposase, YhgA-like</fullName>
    </recommendedName>
</protein>
<dbReference type="AlphaFoldDB" id="A0A1G7TB90"/>
<dbReference type="RefSeq" id="WP_074592780.1">
    <property type="nucleotide sequence ID" value="NZ_FNBS01000062.1"/>
</dbReference>
<dbReference type="PANTHER" id="PTHR34613:SF1">
    <property type="entry name" value="SLL6017 PROTEIN"/>
    <property type="match status" value="1"/>
</dbReference>
<sequence>MKKSSWVLKSILGEILGDFLTFLTKKEYTPIIRLNTEIFIGYAKRREADYFVRCKIEGEGEEHIHIEFIEYNEPEFPIRMLTYFIGLHRKYNVPIRQLVLYYGTLPPKFLTELKIEDVEYKYTLIDLGKIKAEDIIKAKKYSLYPLFAFIDREGRKNPEKYLEKCITGLYQIPGDVKNRKAVIEKTEMLLKWEFGSMLFDKIFEKHAWETFYSF</sequence>
<evidence type="ECO:0000313" key="1">
    <source>
        <dbReference type="EMBL" id="SDG32314.1"/>
    </source>
</evidence>
<dbReference type="EMBL" id="FNBS01000062">
    <property type="protein sequence ID" value="SDG32314.1"/>
    <property type="molecule type" value="Genomic_DNA"/>
</dbReference>
<gene>
    <name evidence="1" type="ORF">SAMN04244560_02151</name>
</gene>